<name>A0A0A9FR02_ARUDO</name>
<dbReference type="AlphaFoldDB" id="A0A0A9FR02"/>
<organism evidence="1">
    <name type="scientific">Arundo donax</name>
    <name type="common">Giant reed</name>
    <name type="synonym">Donax arundinaceus</name>
    <dbReference type="NCBI Taxonomy" id="35708"/>
    <lineage>
        <taxon>Eukaryota</taxon>
        <taxon>Viridiplantae</taxon>
        <taxon>Streptophyta</taxon>
        <taxon>Embryophyta</taxon>
        <taxon>Tracheophyta</taxon>
        <taxon>Spermatophyta</taxon>
        <taxon>Magnoliopsida</taxon>
        <taxon>Liliopsida</taxon>
        <taxon>Poales</taxon>
        <taxon>Poaceae</taxon>
        <taxon>PACMAD clade</taxon>
        <taxon>Arundinoideae</taxon>
        <taxon>Arundineae</taxon>
        <taxon>Arundo</taxon>
    </lineage>
</organism>
<dbReference type="EMBL" id="GBRH01182631">
    <property type="protein sequence ID" value="JAE15265.1"/>
    <property type="molecule type" value="Transcribed_RNA"/>
</dbReference>
<sequence length="85" mass="9695">MWLQDVNPRYAKSGSEAEKIQLCGTRLQHMYSFTQTRDKDLPAHGENISILMTMSLGSYSQHAATPQINMFLQQLRTILKLLQLG</sequence>
<reference evidence="1" key="2">
    <citation type="journal article" date="2015" name="Data Brief">
        <title>Shoot transcriptome of the giant reed, Arundo donax.</title>
        <authorList>
            <person name="Barrero R.A."/>
            <person name="Guerrero F.D."/>
            <person name="Moolhuijzen P."/>
            <person name="Goolsby J.A."/>
            <person name="Tidwell J."/>
            <person name="Bellgard S.E."/>
            <person name="Bellgard M.I."/>
        </authorList>
    </citation>
    <scope>NUCLEOTIDE SEQUENCE</scope>
    <source>
        <tissue evidence="1">Shoot tissue taken approximately 20 cm above the soil surface</tissue>
    </source>
</reference>
<reference evidence="1" key="1">
    <citation type="submission" date="2014-09" db="EMBL/GenBank/DDBJ databases">
        <authorList>
            <person name="Magalhaes I.L.F."/>
            <person name="Oliveira U."/>
            <person name="Santos F.R."/>
            <person name="Vidigal T.H.D.A."/>
            <person name="Brescovit A.D."/>
            <person name="Santos A.J."/>
        </authorList>
    </citation>
    <scope>NUCLEOTIDE SEQUENCE</scope>
    <source>
        <tissue evidence="1">Shoot tissue taken approximately 20 cm above the soil surface</tissue>
    </source>
</reference>
<evidence type="ECO:0000313" key="1">
    <source>
        <dbReference type="EMBL" id="JAE15265.1"/>
    </source>
</evidence>
<proteinExistence type="predicted"/>
<accession>A0A0A9FR02</accession>
<protein>
    <submittedName>
        <fullName evidence="1">Uncharacterized protein</fullName>
    </submittedName>
</protein>